<reference evidence="7 8" key="2">
    <citation type="submission" date="2018-05" db="EMBL/GenBank/DDBJ databases">
        <title>Ignatzschineria dubaiensis sp. nov., isolated from necrotic foot tissues of dromedaries (Camelus dromedarius) and associated maggots in Dubai, United Arab Emirates.</title>
        <authorList>
            <person name="Tsang C.C."/>
            <person name="Tang J.Y.M."/>
            <person name="Fong J.Y.H."/>
            <person name="Kinne J."/>
            <person name="Lee H.H."/>
            <person name="Joseph M."/>
            <person name="Jose S."/>
            <person name="Schuster R.K."/>
            <person name="Tang Y."/>
            <person name="Sivakumar S."/>
            <person name="Chen J.H.K."/>
            <person name="Teng J.L.L."/>
            <person name="Lau S.K.P."/>
            <person name="Wernery U."/>
            <person name="Woo P.C.Y."/>
        </authorList>
    </citation>
    <scope>NUCLEOTIDE SEQUENCE [LARGE SCALE GENOMIC DNA]</scope>
    <source>
        <strain evidence="7">UAE-HKU57</strain>
        <strain evidence="8">UAE-HKU58</strain>
    </source>
</reference>
<dbReference type="PANTHER" id="PTHR43537">
    <property type="entry name" value="TRANSCRIPTIONAL REGULATOR, GNTR FAMILY"/>
    <property type="match status" value="1"/>
</dbReference>
<feature type="domain" description="HTH gntR-type" evidence="4">
    <location>
        <begin position="10"/>
        <end position="77"/>
    </location>
</feature>
<dbReference type="SUPFAM" id="SSF48008">
    <property type="entry name" value="GntR ligand-binding domain-like"/>
    <property type="match status" value="1"/>
</dbReference>
<dbReference type="GO" id="GO:0003700">
    <property type="term" value="F:DNA-binding transcription factor activity"/>
    <property type="evidence" value="ECO:0007669"/>
    <property type="project" value="InterPro"/>
</dbReference>
<evidence type="ECO:0000313" key="5">
    <source>
        <dbReference type="EMBL" id="PWD85859.1"/>
    </source>
</evidence>
<dbReference type="InterPro" id="IPR000524">
    <property type="entry name" value="Tscrpt_reg_HTH_GntR"/>
</dbReference>
<dbReference type="SMART" id="SM00345">
    <property type="entry name" value="HTH_GNTR"/>
    <property type="match status" value="1"/>
</dbReference>
<evidence type="ECO:0000313" key="7">
    <source>
        <dbReference type="Proteomes" id="UP000245059"/>
    </source>
</evidence>
<name>A0A2U2AQG7_9GAMM</name>
<dbReference type="Pfam" id="PF00392">
    <property type="entry name" value="GntR"/>
    <property type="match status" value="1"/>
</dbReference>
<keyword evidence="8" id="KW-1185">Reference proteome</keyword>
<dbReference type="Proteomes" id="UP000245217">
    <property type="component" value="Unassembled WGS sequence"/>
</dbReference>
<reference evidence="5" key="1">
    <citation type="journal article" date="2018" name="Genome Announc.">
        <title>Ignatzschineria cameli sp. nov., isolated from necrotic foot tissue of dromedaries (Camelus dromedarius) and associated maggots (Wohlfahrtia species) in Dubai.</title>
        <authorList>
            <person name="Tsang C.C."/>
            <person name="Tang J.Y."/>
            <person name="Fong J.Y."/>
            <person name="Kinne J."/>
            <person name="Lee H.H."/>
            <person name="Joseph M."/>
            <person name="Jose S."/>
            <person name="Schuster R.K."/>
            <person name="Tang Y."/>
            <person name="Sivakumar S."/>
            <person name="Chen J.H."/>
            <person name="Teng J.L."/>
            <person name="Lau S.K."/>
            <person name="Wernery U."/>
            <person name="Woo P.C."/>
        </authorList>
    </citation>
    <scope>NUCLEOTIDE SEQUENCE</scope>
    <source>
        <strain evidence="5">UAE-HKU57</strain>
        <strain evidence="6">UAE-HKU58</strain>
    </source>
</reference>
<dbReference type="InterPro" id="IPR036390">
    <property type="entry name" value="WH_DNA-bd_sf"/>
</dbReference>
<evidence type="ECO:0000259" key="4">
    <source>
        <dbReference type="PROSITE" id="PS50949"/>
    </source>
</evidence>
<dbReference type="PANTHER" id="PTHR43537:SF49">
    <property type="entry name" value="TRANSCRIPTIONAL REGULATORY PROTEIN"/>
    <property type="match status" value="1"/>
</dbReference>
<protein>
    <submittedName>
        <fullName evidence="5">GntR family transcriptional regulator</fullName>
    </submittedName>
</protein>
<evidence type="ECO:0000256" key="3">
    <source>
        <dbReference type="ARBA" id="ARBA00023163"/>
    </source>
</evidence>
<evidence type="ECO:0000313" key="8">
    <source>
        <dbReference type="Proteomes" id="UP000245217"/>
    </source>
</evidence>
<accession>A0A2U2AQG7</accession>
<dbReference type="EMBL" id="QEWW01000004">
    <property type="protein sequence ID" value="PWD85859.1"/>
    <property type="molecule type" value="Genomic_DNA"/>
</dbReference>
<keyword evidence="2" id="KW-0238">DNA-binding</keyword>
<keyword evidence="1" id="KW-0805">Transcription regulation</keyword>
<sequence>MDVNKNKRRIPLREQAYQEIKQRILTCEFAPGEFLNESYLQDELSLGRSPINQALHRLAVEGLVDIYPRKGVMVSQLSLNEVIEMIEVRLVNECMAVRLATERAQASEIEAMREILSETPKAIENRDLTALMRIDLRFHNAITAASRNRVLSDILSGLHERQARFWFLSLSAKEQMTRAYEEHVEIVEAISQRDSALAEQAMIRHVENFRKNIVATI</sequence>
<dbReference type="Pfam" id="PF07729">
    <property type="entry name" value="FCD"/>
    <property type="match status" value="1"/>
</dbReference>
<dbReference type="PROSITE" id="PS50949">
    <property type="entry name" value="HTH_GNTR"/>
    <property type="match status" value="1"/>
</dbReference>
<evidence type="ECO:0000256" key="2">
    <source>
        <dbReference type="ARBA" id="ARBA00023125"/>
    </source>
</evidence>
<dbReference type="CDD" id="cd07377">
    <property type="entry name" value="WHTH_GntR"/>
    <property type="match status" value="1"/>
</dbReference>
<dbReference type="Proteomes" id="UP000245059">
    <property type="component" value="Unassembled WGS sequence"/>
</dbReference>
<dbReference type="OrthoDB" id="9799812at2"/>
<dbReference type="Gene3D" id="1.10.10.10">
    <property type="entry name" value="Winged helix-like DNA-binding domain superfamily/Winged helix DNA-binding domain"/>
    <property type="match status" value="1"/>
</dbReference>
<gene>
    <name evidence="5" type="ORF">DC077_07470</name>
    <name evidence="6" type="ORF">DC078_07090</name>
</gene>
<dbReference type="EMBL" id="QEWV01000005">
    <property type="protein sequence ID" value="PWD91747.1"/>
    <property type="molecule type" value="Genomic_DNA"/>
</dbReference>
<dbReference type="RefSeq" id="WP_109201875.1">
    <property type="nucleotide sequence ID" value="NZ_QEWS01000005.1"/>
</dbReference>
<keyword evidence="3" id="KW-0804">Transcription</keyword>
<dbReference type="Gene3D" id="1.20.120.530">
    <property type="entry name" value="GntR ligand-binding domain-like"/>
    <property type="match status" value="1"/>
</dbReference>
<comment type="caution">
    <text evidence="5">The sequence shown here is derived from an EMBL/GenBank/DDBJ whole genome shotgun (WGS) entry which is preliminary data.</text>
</comment>
<evidence type="ECO:0000313" key="6">
    <source>
        <dbReference type="EMBL" id="PWD91747.1"/>
    </source>
</evidence>
<dbReference type="GO" id="GO:0003677">
    <property type="term" value="F:DNA binding"/>
    <property type="evidence" value="ECO:0007669"/>
    <property type="project" value="UniProtKB-KW"/>
</dbReference>
<dbReference type="SUPFAM" id="SSF46785">
    <property type="entry name" value="Winged helix' DNA-binding domain"/>
    <property type="match status" value="1"/>
</dbReference>
<dbReference type="InterPro" id="IPR011711">
    <property type="entry name" value="GntR_C"/>
</dbReference>
<proteinExistence type="predicted"/>
<dbReference type="AlphaFoldDB" id="A0A2U2AQG7"/>
<dbReference type="InterPro" id="IPR008920">
    <property type="entry name" value="TF_FadR/GntR_C"/>
</dbReference>
<dbReference type="SMART" id="SM00895">
    <property type="entry name" value="FCD"/>
    <property type="match status" value="1"/>
</dbReference>
<evidence type="ECO:0000256" key="1">
    <source>
        <dbReference type="ARBA" id="ARBA00023015"/>
    </source>
</evidence>
<organism evidence="5 7">
    <name type="scientific">Ignatzschineria cameli</name>
    <dbReference type="NCBI Taxonomy" id="2182793"/>
    <lineage>
        <taxon>Bacteria</taxon>
        <taxon>Pseudomonadati</taxon>
        <taxon>Pseudomonadota</taxon>
        <taxon>Gammaproteobacteria</taxon>
        <taxon>Cardiobacteriales</taxon>
        <taxon>Ignatzschineriaceae</taxon>
        <taxon>Ignatzschineria</taxon>
    </lineage>
</organism>
<dbReference type="InterPro" id="IPR036388">
    <property type="entry name" value="WH-like_DNA-bd_sf"/>
</dbReference>